<dbReference type="EMBL" id="GL732555">
    <property type="protein sequence ID" value="EFX78843.1"/>
    <property type="molecule type" value="Genomic_DNA"/>
</dbReference>
<dbReference type="SUPFAM" id="SSF53850">
    <property type="entry name" value="Periplasmic binding protein-like II"/>
    <property type="match status" value="1"/>
</dbReference>
<dbReference type="GO" id="GO:0050906">
    <property type="term" value="P:detection of stimulus involved in sensory perception"/>
    <property type="evidence" value="ECO:0007669"/>
    <property type="project" value="UniProtKB-ARBA"/>
</dbReference>
<gene>
    <name evidence="11" type="ORF">DAPPUDRAFT_104979</name>
</gene>
<dbReference type="KEGG" id="dpx:DAPPUDRAFT_104979"/>
<dbReference type="InParanoid" id="E9GP01"/>
<sequence length="307" mass="34314">MAHSSERLLSLELVHPWFYTQIAFLVPKPEGLDGDTSSFTFHHYHRIKLQSSSENESGYISCKITPIRLVIGSWCLLTLVLLNVYNGVLISYVTATHRQPALINSINDAAFDSNIRIIVNKGQGPDIVLSTATTGLYKVLGDKLRAYPMSRCNTTQQCVDLVKSLPAQHVYFSGVTALKASIKDDYQKTHQCKTTITAAETSNRAGGWGLAKKSPYLENFNRGTLELREIGLISQWEKQFEPNTKPCYSIDENKNDNNRPKNKTRQRLSLANLMGAFAVLAFGCFFSLLIFLAEMAFSHLKTISVLS</sequence>
<evidence type="ECO:0000256" key="2">
    <source>
        <dbReference type="ARBA" id="ARBA00008685"/>
    </source>
</evidence>
<proteinExistence type="inferred from homology"/>
<keyword evidence="12" id="KW-1185">Reference proteome</keyword>
<evidence type="ECO:0000256" key="9">
    <source>
        <dbReference type="SAM" id="Phobius"/>
    </source>
</evidence>
<evidence type="ECO:0000256" key="6">
    <source>
        <dbReference type="ARBA" id="ARBA00023136"/>
    </source>
</evidence>
<evidence type="ECO:0000259" key="10">
    <source>
        <dbReference type="Pfam" id="PF00060"/>
    </source>
</evidence>
<comment type="similarity">
    <text evidence="2">Belongs to the glutamate-gated ion channel (TC 1.A.10.1) family.</text>
</comment>
<evidence type="ECO:0000256" key="1">
    <source>
        <dbReference type="ARBA" id="ARBA00004651"/>
    </source>
</evidence>
<reference evidence="11 12" key="1">
    <citation type="journal article" date="2011" name="Science">
        <title>The ecoresponsive genome of Daphnia pulex.</title>
        <authorList>
            <person name="Colbourne J.K."/>
            <person name="Pfrender M.E."/>
            <person name="Gilbert D."/>
            <person name="Thomas W.K."/>
            <person name="Tucker A."/>
            <person name="Oakley T.H."/>
            <person name="Tokishita S."/>
            <person name="Aerts A."/>
            <person name="Arnold G.J."/>
            <person name="Basu M.K."/>
            <person name="Bauer D.J."/>
            <person name="Caceres C.E."/>
            <person name="Carmel L."/>
            <person name="Casola C."/>
            <person name="Choi J.H."/>
            <person name="Detter J.C."/>
            <person name="Dong Q."/>
            <person name="Dusheyko S."/>
            <person name="Eads B.D."/>
            <person name="Frohlich T."/>
            <person name="Geiler-Samerotte K.A."/>
            <person name="Gerlach D."/>
            <person name="Hatcher P."/>
            <person name="Jogdeo S."/>
            <person name="Krijgsveld J."/>
            <person name="Kriventseva E.V."/>
            <person name="Kultz D."/>
            <person name="Laforsch C."/>
            <person name="Lindquist E."/>
            <person name="Lopez J."/>
            <person name="Manak J.R."/>
            <person name="Muller J."/>
            <person name="Pangilinan J."/>
            <person name="Patwardhan R.P."/>
            <person name="Pitluck S."/>
            <person name="Pritham E.J."/>
            <person name="Rechtsteiner A."/>
            <person name="Rho M."/>
            <person name="Rogozin I.B."/>
            <person name="Sakarya O."/>
            <person name="Salamov A."/>
            <person name="Schaack S."/>
            <person name="Shapiro H."/>
            <person name="Shiga Y."/>
            <person name="Skalitzky C."/>
            <person name="Smith Z."/>
            <person name="Souvorov A."/>
            <person name="Sung W."/>
            <person name="Tang Z."/>
            <person name="Tsuchiya D."/>
            <person name="Tu H."/>
            <person name="Vos H."/>
            <person name="Wang M."/>
            <person name="Wolf Y.I."/>
            <person name="Yamagata H."/>
            <person name="Yamada T."/>
            <person name="Ye Y."/>
            <person name="Shaw J.R."/>
            <person name="Andrews J."/>
            <person name="Crease T.J."/>
            <person name="Tang H."/>
            <person name="Lucas S.M."/>
            <person name="Robertson H.M."/>
            <person name="Bork P."/>
            <person name="Koonin E.V."/>
            <person name="Zdobnov E.M."/>
            <person name="Grigoriev I.V."/>
            <person name="Lynch M."/>
            <person name="Boore J.L."/>
        </authorList>
    </citation>
    <scope>NUCLEOTIDE SEQUENCE [LARGE SCALE GENOMIC DNA]</scope>
</reference>
<dbReference type="AlphaFoldDB" id="E9GP01"/>
<dbReference type="PhylomeDB" id="E9GP01"/>
<dbReference type="InterPro" id="IPR001320">
    <property type="entry name" value="Iontro_rcpt_C"/>
</dbReference>
<evidence type="ECO:0000313" key="12">
    <source>
        <dbReference type="Proteomes" id="UP000000305"/>
    </source>
</evidence>
<dbReference type="PANTHER" id="PTHR42643">
    <property type="entry name" value="IONOTROPIC RECEPTOR 20A-RELATED"/>
    <property type="match status" value="1"/>
</dbReference>
<comment type="subcellular location">
    <subcellularLocation>
        <location evidence="1">Cell membrane</location>
        <topology evidence="1">Multi-pass membrane protein</topology>
    </subcellularLocation>
</comment>
<evidence type="ECO:0000256" key="4">
    <source>
        <dbReference type="ARBA" id="ARBA00022692"/>
    </source>
</evidence>
<feature type="domain" description="Ionotropic glutamate receptor C-terminal" evidence="10">
    <location>
        <begin position="59"/>
        <end position="284"/>
    </location>
</feature>
<dbReference type="Pfam" id="PF00060">
    <property type="entry name" value="Lig_chan"/>
    <property type="match status" value="1"/>
</dbReference>
<keyword evidence="6 9" id="KW-0472">Membrane</keyword>
<evidence type="ECO:0000256" key="8">
    <source>
        <dbReference type="ARBA" id="ARBA00023180"/>
    </source>
</evidence>
<dbReference type="HOGENOM" id="CLU_007257_4_2_1"/>
<keyword evidence="8" id="KW-0325">Glycoprotein</keyword>
<name>E9GP01_DAPPU</name>
<feature type="transmembrane region" description="Helical" evidence="9">
    <location>
        <begin position="270"/>
        <end position="293"/>
    </location>
</feature>
<organism evidence="11 12">
    <name type="scientific">Daphnia pulex</name>
    <name type="common">Water flea</name>
    <dbReference type="NCBI Taxonomy" id="6669"/>
    <lineage>
        <taxon>Eukaryota</taxon>
        <taxon>Metazoa</taxon>
        <taxon>Ecdysozoa</taxon>
        <taxon>Arthropoda</taxon>
        <taxon>Crustacea</taxon>
        <taxon>Branchiopoda</taxon>
        <taxon>Diplostraca</taxon>
        <taxon>Cladocera</taxon>
        <taxon>Anomopoda</taxon>
        <taxon>Daphniidae</taxon>
        <taxon>Daphnia</taxon>
    </lineage>
</organism>
<dbReference type="Gene3D" id="1.10.287.70">
    <property type="match status" value="1"/>
</dbReference>
<dbReference type="eggNOG" id="KOG1052">
    <property type="taxonomic scope" value="Eukaryota"/>
</dbReference>
<dbReference type="InterPro" id="IPR052192">
    <property type="entry name" value="Insect_Ionotropic_Sensory_Rcpt"/>
</dbReference>
<accession>E9GP01</accession>
<evidence type="ECO:0000256" key="5">
    <source>
        <dbReference type="ARBA" id="ARBA00022989"/>
    </source>
</evidence>
<protein>
    <recommendedName>
        <fullName evidence="10">Ionotropic glutamate receptor C-terminal domain-containing protein</fullName>
    </recommendedName>
</protein>
<dbReference type="OrthoDB" id="9997229at2759"/>
<keyword evidence="4 9" id="KW-0812">Transmembrane</keyword>
<dbReference type="PANTHER" id="PTHR42643:SF24">
    <property type="entry name" value="IONOTROPIC RECEPTOR 60A"/>
    <property type="match status" value="1"/>
</dbReference>
<evidence type="ECO:0000313" key="11">
    <source>
        <dbReference type="EMBL" id="EFX78843.1"/>
    </source>
</evidence>
<keyword evidence="7" id="KW-0675">Receptor</keyword>
<evidence type="ECO:0000256" key="3">
    <source>
        <dbReference type="ARBA" id="ARBA00022475"/>
    </source>
</evidence>
<feature type="transmembrane region" description="Helical" evidence="9">
    <location>
        <begin position="71"/>
        <end position="93"/>
    </location>
</feature>
<keyword evidence="5 9" id="KW-1133">Transmembrane helix</keyword>
<dbReference type="Proteomes" id="UP000000305">
    <property type="component" value="Unassembled WGS sequence"/>
</dbReference>
<evidence type="ECO:0000256" key="7">
    <source>
        <dbReference type="ARBA" id="ARBA00023170"/>
    </source>
</evidence>
<keyword evidence="3" id="KW-1003">Cell membrane</keyword>
<dbReference type="GO" id="GO:0005886">
    <property type="term" value="C:plasma membrane"/>
    <property type="evidence" value="ECO:0007669"/>
    <property type="project" value="UniProtKB-SubCell"/>
</dbReference>
<dbReference type="GO" id="GO:0015276">
    <property type="term" value="F:ligand-gated monoatomic ion channel activity"/>
    <property type="evidence" value="ECO:0007669"/>
    <property type="project" value="InterPro"/>
</dbReference>